<feature type="signal peptide" evidence="1">
    <location>
        <begin position="1"/>
        <end position="18"/>
    </location>
</feature>
<evidence type="ECO:0000256" key="1">
    <source>
        <dbReference type="SAM" id="SignalP"/>
    </source>
</evidence>
<keyword evidence="1" id="KW-0732">Signal</keyword>
<proteinExistence type="predicted"/>
<reference evidence="2" key="1">
    <citation type="journal article" date="2023" name="Insect Mol. Biol.">
        <title>Genome sequencing provides insights into the evolution of gene families encoding plant cell wall-degrading enzymes in longhorned beetles.</title>
        <authorList>
            <person name="Shin N.R."/>
            <person name="Okamura Y."/>
            <person name="Kirsch R."/>
            <person name="Pauchet Y."/>
        </authorList>
    </citation>
    <scope>NUCLEOTIDE SEQUENCE</scope>
    <source>
        <strain evidence="2">MMC_N1</strain>
    </source>
</reference>
<gene>
    <name evidence="2" type="ORF">NQ317_013507</name>
</gene>
<dbReference type="EMBL" id="JAPWTJ010000139">
    <property type="protein sequence ID" value="KAJ8982205.1"/>
    <property type="molecule type" value="Genomic_DNA"/>
</dbReference>
<evidence type="ECO:0000313" key="2">
    <source>
        <dbReference type="EMBL" id="KAJ8982205.1"/>
    </source>
</evidence>
<name>A0ABQ9JY36_9CUCU</name>
<evidence type="ECO:0000313" key="3">
    <source>
        <dbReference type="Proteomes" id="UP001162164"/>
    </source>
</evidence>
<dbReference type="Proteomes" id="UP001162164">
    <property type="component" value="Unassembled WGS sequence"/>
</dbReference>
<protein>
    <submittedName>
        <fullName evidence="2">Uncharacterized protein</fullName>
    </submittedName>
</protein>
<sequence>MVYLHLIVAFSLVTFGCSQDLELQQTSTSSYALLNPLKTTTENQKYETSIQKAFAWLITQRENNWGWRNDTPKVLTALQLAPQEESTSMLPTPLEMQLSFKQMEVEIVVLLWRHHEIPITPPNCPSTALR</sequence>
<keyword evidence="3" id="KW-1185">Reference proteome</keyword>
<comment type="caution">
    <text evidence="2">The sequence shown here is derived from an EMBL/GenBank/DDBJ whole genome shotgun (WGS) entry which is preliminary data.</text>
</comment>
<organism evidence="2 3">
    <name type="scientific">Molorchus minor</name>
    <dbReference type="NCBI Taxonomy" id="1323400"/>
    <lineage>
        <taxon>Eukaryota</taxon>
        <taxon>Metazoa</taxon>
        <taxon>Ecdysozoa</taxon>
        <taxon>Arthropoda</taxon>
        <taxon>Hexapoda</taxon>
        <taxon>Insecta</taxon>
        <taxon>Pterygota</taxon>
        <taxon>Neoptera</taxon>
        <taxon>Endopterygota</taxon>
        <taxon>Coleoptera</taxon>
        <taxon>Polyphaga</taxon>
        <taxon>Cucujiformia</taxon>
        <taxon>Chrysomeloidea</taxon>
        <taxon>Cerambycidae</taxon>
        <taxon>Lamiinae</taxon>
        <taxon>Monochamini</taxon>
        <taxon>Molorchus</taxon>
    </lineage>
</organism>
<accession>A0ABQ9JY36</accession>
<feature type="chain" id="PRO_5046771917" evidence="1">
    <location>
        <begin position="19"/>
        <end position="130"/>
    </location>
</feature>